<gene>
    <name evidence="14" type="ORF">N865_21540</name>
</gene>
<protein>
    <recommendedName>
        <fullName evidence="4 11">Diacylglycerol O-acyltransferase</fullName>
        <ecNumber evidence="4 11">2.3.1.20</ecNumber>
    </recommendedName>
</protein>
<reference evidence="14 15" key="1">
    <citation type="submission" date="2013-08" db="EMBL/GenBank/DDBJ databases">
        <title>Intrasporangium oryzae NRRL B-24470.</title>
        <authorList>
            <person name="Liu H."/>
            <person name="Wang G."/>
        </authorList>
    </citation>
    <scope>NUCLEOTIDE SEQUENCE [LARGE SCALE GENOMIC DNA]</scope>
    <source>
        <strain evidence="14 15">NRRL B-24470</strain>
    </source>
</reference>
<dbReference type="PANTHER" id="PTHR31650:SF1">
    <property type="entry name" value="WAX ESTER SYNTHASE_DIACYLGLYCEROL ACYLTRANSFERASE 4-RELATED"/>
    <property type="match status" value="1"/>
</dbReference>
<dbReference type="Pfam" id="PF06974">
    <property type="entry name" value="WS_DGAT_C"/>
    <property type="match status" value="1"/>
</dbReference>
<accession>W9G0S0</accession>
<dbReference type="AlphaFoldDB" id="W9G0S0"/>
<organism evidence="14 15">
    <name type="scientific">Intrasporangium oryzae NRRL B-24470</name>
    <dbReference type="NCBI Taxonomy" id="1386089"/>
    <lineage>
        <taxon>Bacteria</taxon>
        <taxon>Bacillati</taxon>
        <taxon>Actinomycetota</taxon>
        <taxon>Actinomycetes</taxon>
        <taxon>Micrococcales</taxon>
        <taxon>Intrasporangiaceae</taxon>
        <taxon>Intrasporangium</taxon>
    </lineage>
</organism>
<evidence type="ECO:0000256" key="2">
    <source>
        <dbReference type="ARBA" id="ARBA00005189"/>
    </source>
</evidence>
<evidence type="ECO:0000259" key="13">
    <source>
        <dbReference type="Pfam" id="PF06974"/>
    </source>
</evidence>
<proteinExistence type="inferred from homology"/>
<name>W9G0S0_9MICO</name>
<comment type="catalytic activity">
    <reaction evidence="10 11">
        <text>an acyl-CoA + a 1,2-diacyl-sn-glycerol = a triacyl-sn-glycerol + CoA</text>
        <dbReference type="Rhea" id="RHEA:10868"/>
        <dbReference type="ChEBI" id="CHEBI:17815"/>
        <dbReference type="ChEBI" id="CHEBI:57287"/>
        <dbReference type="ChEBI" id="CHEBI:58342"/>
        <dbReference type="ChEBI" id="CHEBI:64615"/>
        <dbReference type="EC" id="2.3.1.20"/>
    </reaction>
</comment>
<dbReference type="Proteomes" id="UP000019489">
    <property type="component" value="Unassembled WGS sequence"/>
</dbReference>
<dbReference type="GO" id="GO:0019432">
    <property type="term" value="P:triglyceride biosynthetic process"/>
    <property type="evidence" value="ECO:0007669"/>
    <property type="project" value="UniProtKB-UniPathway"/>
</dbReference>
<comment type="caution">
    <text evidence="14">The sequence shown here is derived from an EMBL/GenBank/DDBJ whole genome shotgun (WGS) entry which is preliminary data.</text>
</comment>
<keyword evidence="9 11" id="KW-0012">Acyltransferase</keyword>
<dbReference type="InterPro" id="IPR014292">
    <property type="entry name" value="Acyl_transf_WS/DGAT"/>
</dbReference>
<dbReference type="Gene3D" id="3.30.559.10">
    <property type="entry name" value="Chloramphenicol acetyltransferase-like domain"/>
    <property type="match status" value="1"/>
</dbReference>
<dbReference type="InterPro" id="IPR009721">
    <property type="entry name" value="O-acyltransferase_WSD1_C"/>
</dbReference>
<evidence type="ECO:0000256" key="5">
    <source>
        <dbReference type="ARBA" id="ARBA00022516"/>
    </source>
</evidence>
<dbReference type="STRING" id="1386089.N865_21540"/>
<dbReference type="GO" id="GO:0006071">
    <property type="term" value="P:glycerol metabolic process"/>
    <property type="evidence" value="ECO:0007669"/>
    <property type="project" value="UniProtKB-KW"/>
</dbReference>
<keyword evidence="8 11" id="KW-0443">Lipid metabolism</keyword>
<evidence type="ECO:0000256" key="3">
    <source>
        <dbReference type="ARBA" id="ARBA00009587"/>
    </source>
</evidence>
<evidence type="ECO:0000259" key="12">
    <source>
        <dbReference type="Pfam" id="PF03007"/>
    </source>
</evidence>
<evidence type="ECO:0000313" key="15">
    <source>
        <dbReference type="Proteomes" id="UP000019489"/>
    </source>
</evidence>
<feature type="domain" description="O-acyltransferase WSD1 C-terminal" evidence="13">
    <location>
        <begin position="308"/>
        <end position="453"/>
    </location>
</feature>
<evidence type="ECO:0000256" key="6">
    <source>
        <dbReference type="ARBA" id="ARBA00022679"/>
    </source>
</evidence>
<evidence type="ECO:0000313" key="14">
    <source>
        <dbReference type="EMBL" id="EWS99675.1"/>
    </source>
</evidence>
<dbReference type="eggNOG" id="COG1020">
    <property type="taxonomic scope" value="Bacteria"/>
</dbReference>
<evidence type="ECO:0000256" key="8">
    <source>
        <dbReference type="ARBA" id="ARBA00023098"/>
    </source>
</evidence>
<comment type="pathway">
    <text evidence="1 11">Glycerolipid metabolism; triacylglycerol biosynthesis.</text>
</comment>
<dbReference type="InterPro" id="IPR004255">
    <property type="entry name" value="O-acyltransferase_WSD1_N"/>
</dbReference>
<comment type="pathway">
    <text evidence="2">Lipid metabolism.</text>
</comment>
<evidence type="ECO:0000256" key="10">
    <source>
        <dbReference type="ARBA" id="ARBA00048109"/>
    </source>
</evidence>
<dbReference type="GO" id="GO:0004144">
    <property type="term" value="F:diacylglycerol O-acyltransferase activity"/>
    <property type="evidence" value="ECO:0007669"/>
    <property type="project" value="UniProtKB-EC"/>
</dbReference>
<comment type="similarity">
    <text evidence="3 11">Belongs to the long-chain O-acyltransferase family.</text>
</comment>
<dbReference type="Pfam" id="PF03007">
    <property type="entry name" value="WS_DGAT_cat"/>
    <property type="match status" value="1"/>
</dbReference>
<evidence type="ECO:0000256" key="11">
    <source>
        <dbReference type="RuleBase" id="RU361241"/>
    </source>
</evidence>
<evidence type="ECO:0000256" key="1">
    <source>
        <dbReference type="ARBA" id="ARBA00004771"/>
    </source>
</evidence>
<keyword evidence="7 11" id="KW-0319">Glycerol metabolism</keyword>
<evidence type="ECO:0000256" key="7">
    <source>
        <dbReference type="ARBA" id="ARBA00022798"/>
    </source>
</evidence>
<keyword evidence="5 11" id="KW-0444">Lipid biosynthesis</keyword>
<dbReference type="PANTHER" id="PTHR31650">
    <property type="entry name" value="O-ACYLTRANSFERASE (WSD1-LIKE) FAMILY PROTEIN"/>
    <property type="match status" value="1"/>
</dbReference>
<sequence length="468" mass="50486">MDTLKPLDAAFLDLERSVQQLNVGSVMIFEGPAPTLARIRSEFEALLPALPRYRQRVRRVPLDLGLPRWVDDPAFDLDHHVQHLRLRAGASDEQLRTVAVGLISAPLDLEHPLWRCWLLTGLEGGRWALANTNHHAMIDGISGADIIGLMLRADRDVPRRVSRRSVTWHPGASPSSVRLAAEAGVDLLRSPLVAARRLTHALLPWTVRESLVEAYGVARAGEQVLHPELGLTGHLGPHRSWGWVRADLSDVKAVKTAHGGTVNDVVLAATAGGFRALLEARGKPVDGRTVRSMVPVSVRHADEHGTLGNRVSAVLADLPVGIADPIERLHAVTAQLSSLKAGGTVLGLDALLDSAELVPGPLYALGVRLWARTPQRVISTVTTNIPGPQVPLYLLGRRLTDLYPYIPLGVDIRITIGIASYAGQLAWGVTADSDSVTDLQVLCDGIETSLAELVQSIPTPSARQAHHA</sequence>
<keyword evidence="6 11" id="KW-0808">Transferase</keyword>
<dbReference type="InterPro" id="IPR045034">
    <property type="entry name" value="O-acyltransferase_WSD1-like"/>
</dbReference>
<dbReference type="GO" id="GO:0001666">
    <property type="term" value="P:response to hypoxia"/>
    <property type="evidence" value="ECO:0007669"/>
    <property type="project" value="TreeGrafter"/>
</dbReference>
<keyword evidence="15" id="KW-1185">Reference proteome</keyword>
<dbReference type="RefSeq" id="WP_034810130.1">
    <property type="nucleotide sequence ID" value="NZ_AWSA01000080.1"/>
</dbReference>
<dbReference type="NCBIfam" id="TIGR02946">
    <property type="entry name" value="acyl_WS_DGAT"/>
    <property type="match status" value="1"/>
</dbReference>
<evidence type="ECO:0000256" key="4">
    <source>
        <dbReference type="ARBA" id="ARBA00013244"/>
    </source>
</evidence>
<dbReference type="InterPro" id="IPR023213">
    <property type="entry name" value="CAT-like_dom_sf"/>
</dbReference>
<dbReference type="GO" id="GO:0051701">
    <property type="term" value="P:biological process involved in interaction with host"/>
    <property type="evidence" value="ECO:0007669"/>
    <property type="project" value="TreeGrafter"/>
</dbReference>
<dbReference type="OrthoDB" id="9810950at2"/>
<evidence type="ECO:0000256" key="9">
    <source>
        <dbReference type="ARBA" id="ARBA00023315"/>
    </source>
</evidence>
<dbReference type="SUPFAM" id="SSF52777">
    <property type="entry name" value="CoA-dependent acyltransferases"/>
    <property type="match status" value="2"/>
</dbReference>
<dbReference type="UniPathway" id="UPA00282"/>
<dbReference type="GO" id="GO:0071731">
    <property type="term" value="P:response to nitric oxide"/>
    <property type="evidence" value="ECO:0007669"/>
    <property type="project" value="TreeGrafter"/>
</dbReference>
<feature type="domain" description="O-acyltransferase WSD1-like N-terminal" evidence="12">
    <location>
        <begin position="4"/>
        <end position="266"/>
    </location>
</feature>
<dbReference type="EC" id="2.3.1.20" evidence="4 11"/>
<dbReference type="GO" id="GO:0005886">
    <property type="term" value="C:plasma membrane"/>
    <property type="evidence" value="ECO:0007669"/>
    <property type="project" value="TreeGrafter"/>
</dbReference>
<dbReference type="EMBL" id="AWSA01000080">
    <property type="protein sequence ID" value="EWS99675.1"/>
    <property type="molecule type" value="Genomic_DNA"/>
</dbReference>